<dbReference type="Proteomes" id="UP000310553">
    <property type="component" value="Chromosome"/>
</dbReference>
<keyword evidence="1" id="KW-0255">Endonuclease</keyword>
<protein>
    <submittedName>
        <fullName evidence="1">HNH endonuclease</fullName>
    </submittedName>
</protein>
<evidence type="ECO:0000313" key="2">
    <source>
        <dbReference type="Proteomes" id="UP000310553"/>
    </source>
</evidence>
<dbReference type="EMBL" id="CP039339">
    <property type="protein sequence ID" value="QCX49366.1"/>
    <property type="molecule type" value="Genomic_DNA"/>
</dbReference>
<keyword evidence="1" id="KW-0540">Nuclease</keyword>
<name>A0AA92IE77_RALSL</name>
<reference evidence="1 2" key="1">
    <citation type="submission" date="2019-04" db="EMBL/GenBank/DDBJ databases">
        <title>Complete Genome of UW386 and Higher Quality Genome of UW700.</title>
        <authorList>
            <person name="Jacobs J."/>
            <person name="Perez A."/>
            <person name="Steidl O."/>
            <person name="Allen C."/>
        </authorList>
    </citation>
    <scope>NUCLEOTIDE SEQUENCE [LARGE SCALE GENOMIC DNA]</scope>
    <source>
        <strain evidence="1 2">UW386</strain>
    </source>
</reference>
<accession>A0AA92IE77</accession>
<proteinExistence type="predicted"/>
<gene>
    <name evidence="1" type="ORF">E7Z57_09770</name>
</gene>
<sequence length="493" mass="51206">MAEANSAPAPQAWDGTYLDKTPVKGIFLDTGGSTNTAAYTSPDPIMLASAGGIMSDAASPQEEAMMRMQGRQMEPWGTNPVYQNADGENIAVNPLPATTARATQPPALLDPETYTPGAYDYTDGSRELLSGQFAELGKGLGGLWDRQVQEFAGTVQGVVQTVAGAVRLVNDQGWVAANALTGGWLADNNADAAAAVQRNTSLSQAIVAAPGAIASFGLRAAMGNVSLDEIGQGISTAWQSDRIDQLTAAGDFAGAQAIRTQNVLGIASLAAGGEGLVAGAADASVGLARTAAMGTRLAAEEFADSRTAQLVGAMIEKRLYQVGAGPVYMVPPDFTVAALEGVGPSADGVSVNGGTTYAQRLAQTPVSNGYWTGPRGESIFISRHPDVVPILGDKGIAYSNAYPDFSPTATAQVEVPNMGVSRTSNFAQADAELAKQYGWSPSDVKEWRFQNDYTWHEVQDLKTMQLVPTQVNAKFGHVGGVGEINAGMTKPGG</sequence>
<evidence type="ECO:0000313" key="1">
    <source>
        <dbReference type="EMBL" id="QCX49366.1"/>
    </source>
</evidence>
<organism evidence="1 2">
    <name type="scientific">Ralstonia solanacearum</name>
    <name type="common">Pseudomonas solanacearum</name>
    <dbReference type="NCBI Taxonomy" id="305"/>
    <lineage>
        <taxon>Bacteria</taxon>
        <taxon>Pseudomonadati</taxon>
        <taxon>Pseudomonadota</taxon>
        <taxon>Betaproteobacteria</taxon>
        <taxon>Burkholderiales</taxon>
        <taxon>Burkholderiaceae</taxon>
        <taxon>Ralstonia</taxon>
        <taxon>Ralstonia solanacearum species complex</taxon>
    </lineage>
</organism>
<dbReference type="AlphaFoldDB" id="A0AA92IE77"/>
<dbReference type="GO" id="GO:0004519">
    <property type="term" value="F:endonuclease activity"/>
    <property type="evidence" value="ECO:0007669"/>
    <property type="project" value="UniProtKB-KW"/>
</dbReference>
<dbReference type="Pfam" id="PF12639">
    <property type="entry name" value="Colicin-DNase"/>
    <property type="match status" value="1"/>
</dbReference>
<keyword evidence="1" id="KW-0378">Hydrolase</keyword>